<accession>A0A1M6M4U2</accession>
<name>A0A1M6M4U2_9BRAD</name>
<evidence type="ECO:0000313" key="2">
    <source>
        <dbReference type="Proteomes" id="UP000189935"/>
    </source>
</evidence>
<reference evidence="1 2" key="1">
    <citation type="submission" date="2016-11" db="EMBL/GenBank/DDBJ databases">
        <authorList>
            <person name="Jaros S."/>
            <person name="Januszkiewicz K."/>
            <person name="Wedrychowicz H."/>
        </authorList>
    </citation>
    <scope>NUCLEOTIDE SEQUENCE [LARGE SCALE GENOMIC DNA]</scope>
    <source>
        <strain evidence="1 2">GAS499</strain>
    </source>
</reference>
<organism evidence="1 2">
    <name type="scientific">Bradyrhizobium lablabi</name>
    <dbReference type="NCBI Taxonomy" id="722472"/>
    <lineage>
        <taxon>Bacteria</taxon>
        <taxon>Pseudomonadati</taxon>
        <taxon>Pseudomonadota</taxon>
        <taxon>Alphaproteobacteria</taxon>
        <taxon>Hyphomicrobiales</taxon>
        <taxon>Nitrobacteraceae</taxon>
        <taxon>Bradyrhizobium</taxon>
    </lineage>
</organism>
<protein>
    <submittedName>
        <fullName evidence="1">Uncharacterized protein</fullName>
    </submittedName>
</protein>
<sequence length="92" mass="10115">MKSPSIMRFVLGSAICTIAFSASNRTALAEPLEVQCRAAVRAEIKGPNCRIWIVPNTDFGPCNMTSHAEINFYDNRVVECVKRGGPGRKSRT</sequence>
<dbReference type="EMBL" id="LT670844">
    <property type="protein sequence ID" value="SHJ78471.1"/>
    <property type="molecule type" value="Genomic_DNA"/>
</dbReference>
<dbReference type="AlphaFoldDB" id="A0A1M6M4U2"/>
<evidence type="ECO:0000313" key="1">
    <source>
        <dbReference type="EMBL" id="SHJ78471.1"/>
    </source>
</evidence>
<dbReference type="Proteomes" id="UP000189935">
    <property type="component" value="Chromosome I"/>
</dbReference>
<proteinExistence type="predicted"/>
<gene>
    <name evidence="1" type="ORF">SAMN05444159_1482</name>
</gene>